<evidence type="ECO:0000313" key="8">
    <source>
        <dbReference type="Proteomes" id="UP000054721"/>
    </source>
</evidence>
<keyword evidence="1" id="KW-0805">Transcription regulation</keyword>
<dbReference type="Proteomes" id="UP000054721">
    <property type="component" value="Unassembled WGS sequence"/>
</dbReference>
<evidence type="ECO:0000256" key="4">
    <source>
        <dbReference type="SAM" id="Coils"/>
    </source>
</evidence>
<evidence type="ECO:0000256" key="5">
    <source>
        <dbReference type="SAM" id="MobiDB-lite"/>
    </source>
</evidence>
<evidence type="ECO:0000313" key="7">
    <source>
        <dbReference type="EMBL" id="KRZ53942.1"/>
    </source>
</evidence>
<feature type="region of interest" description="Disordered" evidence="5">
    <location>
        <begin position="257"/>
        <end position="303"/>
    </location>
</feature>
<reference evidence="7 8" key="1">
    <citation type="submission" date="2015-05" db="EMBL/GenBank/DDBJ databases">
        <title>Evolution of Trichinella species and genotypes.</title>
        <authorList>
            <person name="Korhonen P.K."/>
            <person name="Edoardo P."/>
            <person name="Giuseppe L.R."/>
            <person name="Gasser R.B."/>
        </authorList>
    </citation>
    <scope>NUCLEOTIDE SEQUENCE [LARGE SCALE GENOMIC DNA]</scope>
    <source>
        <strain evidence="7">ISS10</strain>
    </source>
</reference>
<organism evidence="7 8">
    <name type="scientific">Trichinella nativa</name>
    <dbReference type="NCBI Taxonomy" id="6335"/>
    <lineage>
        <taxon>Eukaryota</taxon>
        <taxon>Metazoa</taxon>
        <taxon>Ecdysozoa</taxon>
        <taxon>Nematoda</taxon>
        <taxon>Enoplea</taxon>
        <taxon>Dorylaimia</taxon>
        <taxon>Trichinellida</taxon>
        <taxon>Trichinellidae</taxon>
        <taxon>Trichinella</taxon>
    </lineage>
</organism>
<evidence type="ECO:0000256" key="2">
    <source>
        <dbReference type="ARBA" id="ARBA00023125"/>
    </source>
</evidence>
<dbReference type="InterPro" id="IPR004827">
    <property type="entry name" value="bZIP"/>
</dbReference>
<feature type="coiled-coil region" evidence="4">
    <location>
        <begin position="182"/>
        <end position="246"/>
    </location>
</feature>
<dbReference type="InterPro" id="IPR004826">
    <property type="entry name" value="bZIP_Maf"/>
</dbReference>
<dbReference type="OrthoDB" id="5920328at2759"/>
<dbReference type="PRINTS" id="PR00042">
    <property type="entry name" value="LEUZIPPRFOS"/>
</dbReference>
<dbReference type="PROSITE" id="PS50217">
    <property type="entry name" value="BZIP"/>
    <property type="match status" value="1"/>
</dbReference>
<dbReference type="SMART" id="SM00338">
    <property type="entry name" value="BRLZ"/>
    <property type="match status" value="1"/>
</dbReference>
<dbReference type="EMBL" id="JYDW01000150">
    <property type="protein sequence ID" value="KRZ53942.1"/>
    <property type="molecule type" value="Genomic_DNA"/>
</dbReference>
<dbReference type="STRING" id="6335.A0A0V1L3G5"/>
<comment type="caution">
    <text evidence="7">The sequence shown here is derived from an EMBL/GenBank/DDBJ whole genome shotgun (WGS) entry which is preliminary data.</text>
</comment>
<dbReference type="GO" id="GO:0000978">
    <property type="term" value="F:RNA polymerase II cis-regulatory region sequence-specific DNA binding"/>
    <property type="evidence" value="ECO:0007669"/>
    <property type="project" value="TreeGrafter"/>
</dbReference>
<dbReference type="AlphaFoldDB" id="A0A0V1L3G5"/>
<keyword evidence="8" id="KW-1185">Reference proteome</keyword>
<accession>A0A0V1L3G5</accession>
<dbReference type="SUPFAM" id="SSF57959">
    <property type="entry name" value="Leucine zipper domain"/>
    <property type="match status" value="1"/>
</dbReference>
<keyword evidence="2" id="KW-0238">DNA-binding</keyword>
<dbReference type="PANTHER" id="PTHR23351:SF24">
    <property type="entry name" value="ACTIVATING TRANSCRIPTION FACTOR 3-RELATED"/>
    <property type="match status" value="1"/>
</dbReference>
<feature type="compositionally biased region" description="Polar residues" evidence="5">
    <location>
        <begin position="271"/>
        <end position="286"/>
    </location>
</feature>
<feature type="domain" description="BZIP" evidence="6">
    <location>
        <begin position="184"/>
        <end position="247"/>
    </location>
</feature>
<keyword evidence="3" id="KW-0804">Transcription</keyword>
<dbReference type="Pfam" id="PF03131">
    <property type="entry name" value="bZIP_Maf"/>
    <property type="match status" value="1"/>
</dbReference>
<feature type="region of interest" description="Disordered" evidence="5">
    <location>
        <begin position="395"/>
        <end position="416"/>
    </location>
</feature>
<dbReference type="GO" id="GO:0005634">
    <property type="term" value="C:nucleus"/>
    <property type="evidence" value="ECO:0007669"/>
    <property type="project" value="TreeGrafter"/>
</dbReference>
<dbReference type="GO" id="GO:0000981">
    <property type="term" value="F:DNA-binding transcription factor activity, RNA polymerase II-specific"/>
    <property type="evidence" value="ECO:0007669"/>
    <property type="project" value="TreeGrafter"/>
</dbReference>
<sequence length="416" mass="45593">MYWPSSLSSDLLFAGQTTNVGVEQNSSCTDGTIHPHVLQGWHSAAGYQTPVIAKAAESFHPNHQHRSVQLHTGCYVQSSSSSSAVSISDQSNYCVGGGGSGGGFHYGPSSAGELHQQQQQQQRQQTMSMLPSNYYYLFSQGAYGETSYDSCDADASYAIEAPPKKRAGGRRPKEETLILTPEEEEKRRLRRLRNKEAAARCRRRRLDHLNKLEMEVEQLLMEQRRLKEESERLEERKMELELLLDEHLPVCRCTPLPGTFSSGDDRDALDSFSSDDSNLPSATQNCPRAADSPANGNTSLTGRKIFLPRPNTLNVVTISKADDSFKSELLLSSTPILPMEQTPSKFFTFDPLSVPTGVTPLTHREVDTSAFAAASSYLLNSSSLHDLTTTITTTTTTTAPTSSSTASSNSKALVML</sequence>
<evidence type="ECO:0000259" key="6">
    <source>
        <dbReference type="PROSITE" id="PS50217"/>
    </source>
</evidence>
<dbReference type="PANTHER" id="PTHR23351">
    <property type="entry name" value="FOS TRANSCRIPTION FACTOR-RELATED"/>
    <property type="match status" value="1"/>
</dbReference>
<dbReference type="InterPro" id="IPR046347">
    <property type="entry name" value="bZIP_sf"/>
</dbReference>
<dbReference type="InterPro" id="IPR000837">
    <property type="entry name" value="AP-1"/>
</dbReference>
<keyword evidence="4" id="KW-0175">Coiled coil</keyword>
<name>A0A0V1L3G5_9BILA</name>
<dbReference type="PROSITE" id="PS00036">
    <property type="entry name" value="BZIP_BASIC"/>
    <property type="match status" value="1"/>
</dbReference>
<protein>
    <submittedName>
        <fullName evidence="7">Transcription factor kayak</fullName>
    </submittedName>
</protein>
<dbReference type="Gene3D" id="1.20.5.170">
    <property type="match status" value="1"/>
</dbReference>
<evidence type="ECO:0000256" key="1">
    <source>
        <dbReference type="ARBA" id="ARBA00023015"/>
    </source>
</evidence>
<evidence type="ECO:0000256" key="3">
    <source>
        <dbReference type="ARBA" id="ARBA00023163"/>
    </source>
</evidence>
<gene>
    <name evidence="7" type="primary">kay</name>
    <name evidence="7" type="ORF">T02_4700</name>
</gene>
<proteinExistence type="predicted"/>